<proteinExistence type="predicted"/>
<dbReference type="Proteomes" id="UP000324222">
    <property type="component" value="Unassembled WGS sequence"/>
</dbReference>
<gene>
    <name evidence="1" type="ORF">E2C01_021747</name>
</gene>
<sequence>MACDGARKCITSGVCMGVVWIHCSLSFSALAGPGASLFRMPLEEYGALGDSAGINWNNLKHVVASSCSLLKRSTKALSSSSVMRISLADRMQLNSDKLK</sequence>
<organism evidence="1 2">
    <name type="scientific">Portunus trituberculatus</name>
    <name type="common">Swimming crab</name>
    <name type="synonym">Neptunus trituberculatus</name>
    <dbReference type="NCBI Taxonomy" id="210409"/>
    <lineage>
        <taxon>Eukaryota</taxon>
        <taxon>Metazoa</taxon>
        <taxon>Ecdysozoa</taxon>
        <taxon>Arthropoda</taxon>
        <taxon>Crustacea</taxon>
        <taxon>Multicrustacea</taxon>
        <taxon>Malacostraca</taxon>
        <taxon>Eumalacostraca</taxon>
        <taxon>Eucarida</taxon>
        <taxon>Decapoda</taxon>
        <taxon>Pleocyemata</taxon>
        <taxon>Brachyura</taxon>
        <taxon>Eubrachyura</taxon>
        <taxon>Portunoidea</taxon>
        <taxon>Portunidae</taxon>
        <taxon>Portuninae</taxon>
        <taxon>Portunus</taxon>
    </lineage>
</organism>
<dbReference type="AlphaFoldDB" id="A0A5B7E480"/>
<evidence type="ECO:0000313" key="2">
    <source>
        <dbReference type="Proteomes" id="UP000324222"/>
    </source>
</evidence>
<evidence type="ECO:0000313" key="1">
    <source>
        <dbReference type="EMBL" id="MPC28538.1"/>
    </source>
</evidence>
<reference evidence="1 2" key="1">
    <citation type="submission" date="2019-05" db="EMBL/GenBank/DDBJ databases">
        <title>Another draft genome of Portunus trituberculatus and its Hox gene families provides insights of decapod evolution.</title>
        <authorList>
            <person name="Jeong J.-H."/>
            <person name="Song I."/>
            <person name="Kim S."/>
            <person name="Choi T."/>
            <person name="Kim D."/>
            <person name="Ryu S."/>
            <person name="Kim W."/>
        </authorList>
    </citation>
    <scope>NUCLEOTIDE SEQUENCE [LARGE SCALE GENOMIC DNA]</scope>
    <source>
        <tissue evidence="1">Muscle</tissue>
    </source>
</reference>
<name>A0A5B7E480_PORTR</name>
<protein>
    <submittedName>
        <fullName evidence="1">Uncharacterized protein</fullName>
    </submittedName>
</protein>
<dbReference type="EMBL" id="VSRR010001930">
    <property type="protein sequence ID" value="MPC28538.1"/>
    <property type="molecule type" value="Genomic_DNA"/>
</dbReference>
<keyword evidence="2" id="KW-1185">Reference proteome</keyword>
<accession>A0A5B7E480</accession>
<comment type="caution">
    <text evidence="1">The sequence shown here is derived from an EMBL/GenBank/DDBJ whole genome shotgun (WGS) entry which is preliminary data.</text>
</comment>